<proteinExistence type="predicted"/>
<evidence type="ECO:0000313" key="2">
    <source>
        <dbReference type="Proteomes" id="UP000306147"/>
    </source>
</evidence>
<comment type="caution">
    <text evidence="1">The sequence shown here is derived from an EMBL/GenBank/DDBJ whole genome shotgun (WGS) entry which is preliminary data.</text>
</comment>
<protein>
    <submittedName>
        <fullName evidence="1">Uncharacterized protein</fullName>
    </submittedName>
</protein>
<dbReference type="EMBL" id="SRXT01000002">
    <property type="protein sequence ID" value="TGX54718.1"/>
    <property type="molecule type" value="Genomic_DNA"/>
</dbReference>
<dbReference type="AlphaFoldDB" id="A0A4S1XFG4"/>
<reference evidence="1 2" key="1">
    <citation type="submission" date="2019-04" db="EMBL/GenBank/DDBJ databases">
        <title>Sphingomonas psychrotolerans sp. nov., isolated from soil in the Tianshan Mountains, Xinjiang, China.</title>
        <authorList>
            <person name="Luo Y."/>
            <person name="Sheng H."/>
        </authorList>
    </citation>
    <scope>NUCLEOTIDE SEQUENCE [LARGE SCALE GENOMIC DNA]</scope>
    <source>
        <strain evidence="1 2">ZFGT-11</strain>
    </source>
</reference>
<dbReference type="RefSeq" id="WP_135962614.1">
    <property type="nucleotide sequence ID" value="NZ_SRXT01000002.1"/>
</dbReference>
<organism evidence="1 2">
    <name type="scientific">Sphingomonas gei</name>
    <dbReference type="NCBI Taxonomy" id="1395960"/>
    <lineage>
        <taxon>Bacteria</taxon>
        <taxon>Pseudomonadati</taxon>
        <taxon>Pseudomonadota</taxon>
        <taxon>Alphaproteobacteria</taxon>
        <taxon>Sphingomonadales</taxon>
        <taxon>Sphingomonadaceae</taxon>
        <taxon>Sphingomonas</taxon>
    </lineage>
</organism>
<sequence>MRAYRVGAIWFVWYEVGGIALQRNVVALMPQRGDDGRTALRLAAGSHFSGDLCAASRAFLAGVRSVG</sequence>
<keyword evidence="2" id="KW-1185">Reference proteome</keyword>
<dbReference type="OrthoDB" id="7582696at2"/>
<name>A0A4S1XFG4_9SPHN</name>
<dbReference type="Proteomes" id="UP000306147">
    <property type="component" value="Unassembled WGS sequence"/>
</dbReference>
<accession>A0A4S1XFG4</accession>
<gene>
    <name evidence="1" type="ORF">E5A73_04465</name>
</gene>
<evidence type="ECO:0000313" key="1">
    <source>
        <dbReference type="EMBL" id="TGX54718.1"/>
    </source>
</evidence>